<reference evidence="2 3" key="1">
    <citation type="submission" date="2018-11" db="EMBL/GenBank/DDBJ databases">
        <authorList>
            <consortium name="Pathogen Informatics"/>
        </authorList>
    </citation>
    <scope>NUCLEOTIDE SEQUENCE [LARGE SCALE GENOMIC DNA]</scope>
</reference>
<dbReference type="Proteomes" id="UP000270094">
    <property type="component" value="Unassembled WGS sequence"/>
</dbReference>
<feature type="region of interest" description="Disordered" evidence="1">
    <location>
        <begin position="84"/>
        <end position="109"/>
    </location>
</feature>
<sequence>MIQRDTGTLSVDWIFSMVSAKLGTSAHQRFVVDIVPTLSSISRADSFVDTNHERCLESFERRYPVMFGLELDVSDEVAMLDRNGNISKDGKDANKNAHQNGQLSRDIDTADRGKLEELYQWYVIPMQPEAHMGIAALQQKKSSQHR</sequence>
<dbReference type="OrthoDB" id="5829348at2759"/>
<evidence type="ECO:0000313" key="3">
    <source>
        <dbReference type="Proteomes" id="UP000270094"/>
    </source>
</evidence>
<dbReference type="AlphaFoldDB" id="A0A3P7JWT5"/>
<name>A0A3P7JWT5_STRVU</name>
<proteinExistence type="predicted"/>
<dbReference type="EMBL" id="UYYB01122638">
    <property type="protein sequence ID" value="VDM83364.1"/>
    <property type="molecule type" value="Genomic_DNA"/>
</dbReference>
<protein>
    <submittedName>
        <fullName evidence="2">Uncharacterized protein</fullName>
    </submittedName>
</protein>
<keyword evidence="3" id="KW-1185">Reference proteome</keyword>
<evidence type="ECO:0000313" key="2">
    <source>
        <dbReference type="EMBL" id="VDM83364.1"/>
    </source>
</evidence>
<gene>
    <name evidence="2" type="ORF">SVUK_LOCUS18362</name>
</gene>
<evidence type="ECO:0000256" key="1">
    <source>
        <dbReference type="SAM" id="MobiDB-lite"/>
    </source>
</evidence>
<organism evidence="2 3">
    <name type="scientific">Strongylus vulgaris</name>
    <name type="common">Blood worm</name>
    <dbReference type="NCBI Taxonomy" id="40348"/>
    <lineage>
        <taxon>Eukaryota</taxon>
        <taxon>Metazoa</taxon>
        <taxon>Ecdysozoa</taxon>
        <taxon>Nematoda</taxon>
        <taxon>Chromadorea</taxon>
        <taxon>Rhabditida</taxon>
        <taxon>Rhabditina</taxon>
        <taxon>Rhabditomorpha</taxon>
        <taxon>Strongyloidea</taxon>
        <taxon>Strongylidae</taxon>
        <taxon>Strongylus</taxon>
    </lineage>
</organism>
<accession>A0A3P7JWT5</accession>